<accession>F1Z565</accession>
<name>F1Z565_9SPHN</name>
<gene>
    <name evidence="2" type="ORF">Y88_1903</name>
</gene>
<evidence type="ECO:0000313" key="2">
    <source>
        <dbReference type="EMBL" id="EGD60029.1"/>
    </source>
</evidence>
<evidence type="ECO:0000256" key="1">
    <source>
        <dbReference type="SAM" id="MobiDB-lite"/>
    </source>
</evidence>
<protein>
    <submittedName>
        <fullName evidence="2">Uncharacterized protein</fullName>
    </submittedName>
</protein>
<evidence type="ECO:0000313" key="3">
    <source>
        <dbReference type="Proteomes" id="UP000004728"/>
    </source>
</evidence>
<organism evidence="2 3">
    <name type="scientific">Novosphingobium nitrogenifigens DSM 19370</name>
    <dbReference type="NCBI Taxonomy" id="983920"/>
    <lineage>
        <taxon>Bacteria</taxon>
        <taxon>Pseudomonadati</taxon>
        <taxon>Pseudomonadota</taxon>
        <taxon>Alphaproteobacteria</taxon>
        <taxon>Sphingomonadales</taxon>
        <taxon>Sphingomonadaceae</taxon>
        <taxon>Novosphingobium</taxon>
    </lineage>
</organism>
<sequence>MASQQGVDRGMTGADWRTNRHAGSVDGMRGMVGMGCMTGGTGGLTDGRGTGMATA</sequence>
<feature type="region of interest" description="Disordered" evidence="1">
    <location>
        <begin position="1"/>
        <end position="30"/>
    </location>
</feature>
<dbReference type="InParanoid" id="F1Z565"/>
<dbReference type="EMBL" id="AEWJ01000023">
    <property type="protein sequence ID" value="EGD60029.1"/>
    <property type="molecule type" value="Genomic_DNA"/>
</dbReference>
<proteinExistence type="predicted"/>
<dbReference type="Proteomes" id="UP000004728">
    <property type="component" value="Unassembled WGS sequence"/>
</dbReference>
<dbReference type="AlphaFoldDB" id="F1Z565"/>
<dbReference type="STRING" id="983920.Y88_1903"/>
<dbReference type="HOGENOM" id="CLU_3027813_0_0_5"/>
<keyword evidence="3" id="KW-1185">Reference proteome</keyword>
<reference evidence="2 3" key="1">
    <citation type="journal article" date="2012" name="J. Bacteriol.">
        <title>Draft Genome Sequence of Novosphingobium nitrogenifigens Y88T.</title>
        <authorList>
            <person name="Strabala T.J."/>
            <person name="Macdonald L."/>
            <person name="Liu V."/>
            <person name="Smit A.M."/>
        </authorList>
    </citation>
    <scope>NUCLEOTIDE SEQUENCE [LARGE SCALE GENOMIC DNA]</scope>
    <source>
        <strain evidence="2 3">DSM 19370</strain>
    </source>
</reference>
<comment type="caution">
    <text evidence="2">The sequence shown here is derived from an EMBL/GenBank/DDBJ whole genome shotgun (WGS) entry which is preliminary data.</text>
</comment>